<protein>
    <submittedName>
        <fullName evidence="2">Baseplate assembly protein</fullName>
    </submittedName>
</protein>
<dbReference type="Pfam" id="PF04965">
    <property type="entry name" value="GPW_gp25"/>
    <property type="match status" value="1"/>
</dbReference>
<dbReference type="OrthoDB" id="9802846at2"/>
<reference evidence="2 3" key="1">
    <citation type="submission" date="2019-02" db="EMBL/GenBank/DDBJ databases">
        <title>WGS of Pseudoxanthomonas species novum from clinical isolates.</title>
        <authorList>
            <person name="Bernier A.-M."/>
            <person name="Bernard K."/>
            <person name="Vachon A."/>
        </authorList>
    </citation>
    <scope>NUCLEOTIDE SEQUENCE [LARGE SCALE GENOMIC DNA]</scope>
    <source>
        <strain evidence="2 3">NML171200</strain>
    </source>
</reference>
<dbReference type="EMBL" id="SHMC01000002">
    <property type="protein sequence ID" value="TAA26566.1"/>
    <property type="molecule type" value="Genomic_DNA"/>
</dbReference>
<feature type="domain" description="IraD/Gp25-like" evidence="1">
    <location>
        <begin position="16"/>
        <end position="95"/>
    </location>
</feature>
<dbReference type="Proteomes" id="UP000292627">
    <property type="component" value="Unassembled WGS sequence"/>
</dbReference>
<dbReference type="AlphaFoldDB" id="A0A4Q8LD30"/>
<comment type="caution">
    <text evidence="2">The sequence shown here is derived from an EMBL/GenBank/DDBJ whole genome shotgun (WGS) entry which is preliminary data.</text>
</comment>
<evidence type="ECO:0000313" key="2">
    <source>
        <dbReference type="EMBL" id="TAA26566.1"/>
    </source>
</evidence>
<dbReference type="RefSeq" id="WP_130550441.1">
    <property type="nucleotide sequence ID" value="NZ_SHMC01000002.1"/>
</dbReference>
<dbReference type="SUPFAM" id="SSF160719">
    <property type="entry name" value="gpW/gp25-like"/>
    <property type="match status" value="1"/>
</dbReference>
<evidence type="ECO:0000259" key="1">
    <source>
        <dbReference type="Pfam" id="PF04965"/>
    </source>
</evidence>
<dbReference type="Gene3D" id="3.10.450.40">
    <property type="match status" value="1"/>
</dbReference>
<gene>
    <name evidence="2" type="ORF">EA660_04855</name>
</gene>
<evidence type="ECO:0000313" key="3">
    <source>
        <dbReference type="Proteomes" id="UP000292627"/>
    </source>
</evidence>
<dbReference type="InterPro" id="IPR007048">
    <property type="entry name" value="IraD/Gp25-like"/>
</dbReference>
<organism evidence="2 3">
    <name type="scientific">Pseudoxanthomonas winnipegensis</name>
    <dbReference type="NCBI Taxonomy" id="2480810"/>
    <lineage>
        <taxon>Bacteria</taxon>
        <taxon>Pseudomonadati</taxon>
        <taxon>Pseudomonadota</taxon>
        <taxon>Gammaproteobacteria</taxon>
        <taxon>Lysobacterales</taxon>
        <taxon>Lysobacteraceae</taxon>
        <taxon>Pseudoxanthomonas</taxon>
    </lineage>
</organism>
<proteinExistence type="predicted"/>
<name>A0A4Q8LD30_9GAMM</name>
<accession>A0A4Q8LD30</accession>
<sequence length="117" mass="12918">MRGMDATTGGVIDGAGHLAQSIGDILTTPINSRVMRRDYGSLLPELIDAPFNDATRTLLYGATAEALMRWEPRIRIKQMALALGDTPGHFVLDIEGERTDVTQGNSYTRLTIPLRYR</sequence>